<name>A0AAP3YFM5_BACAM</name>
<evidence type="ECO:0000313" key="2">
    <source>
        <dbReference type="Proteomes" id="UP001222377"/>
    </source>
</evidence>
<protein>
    <submittedName>
        <fullName evidence="1">Uncharacterized protein</fullName>
    </submittedName>
</protein>
<dbReference type="Proteomes" id="UP001222377">
    <property type="component" value="Unassembled WGS sequence"/>
</dbReference>
<proteinExistence type="predicted"/>
<organism evidence="1 2">
    <name type="scientific">Bacillus amyloliquefaciens</name>
    <name type="common">Bacillus velezensis</name>
    <dbReference type="NCBI Taxonomy" id="1390"/>
    <lineage>
        <taxon>Bacteria</taxon>
        <taxon>Bacillati</taxon>
        <taxon>Bacillota</taxon>
        <taxon>Bacilli</taxon>
        <taxon>Bacillales</taxon>
        <taxon>Bacillaceae</taxon>
        <taxon>Bacillus</taxon>
        <taxon>Bacillus amyloliquefaciens group</taxon>
    </lineage>
</organism>
<dbReference type="RefSeq" id="WP_103527266.1">
    <property type="nucleotide sequence ID" value="NZ_JARKHX010000004.1"/>
</dbReference>
<evidence type="ECO:0000313" key="1">
    <source>
        <dbReference type="EMBL" id="MDF4194840.1"/>
    </source>
</evidence>
<accession>A0AAP3YFM5</accession>
<reference evidence="1" key="1">
    <citation type="submission" date="2023-02" db="EMBL/GenBank/DDBJ databases">
        <title>Draft Whole-Genome Sequences of Bacillus Strains of Potential Probiotic for Poultry.</title>
        <authorList>
            <person name="Ma L.M."/>
            <person name="Lopez-Guerra N."/>
            <person name="Zhang G."/>
        </authorList>
    </citation>
    <scope>NUCLEOTIDE SEQUENCE</scope>
    <source>
        <strain evidence="1">OSU1013-24</strain>
    </source>
</reference>
<dbReference type="EMBL" id="JARKHX010000004">
    <property type="protein sequence ID" value="MDF4194840.1"/>
    <property type="molecule type" value="Genomic_DNA"/>
</dbReference>
<comment type="caution">
    <text evidence="1">The sequence shown here is derived from an EMBL/GenBank/DDBJ whole genome shotgun (WGS) entry which is preliminary data.</text>
</comment>
<dbReference type="AlphaFoldDB" id="A0AAP3YFM5"/>
<sequence>MRNLLKKGEHVVMHTCGEAEHYDGRIWVCGSDEFIDRAGHQVVFLEGFSGYFLTEFLQRVNLAMPVKEGAE</sequence>
<gene>
    <name evidence="1" type="ORF">PV946_13860</name>
</gene>